<evidence type="ECO:0000256" key="1">
    <source>
        <dbReference type="SAM" id="MobiDB-lite"/>
    </source>
</evidence>
<accession>A0ABM4CL98</accession>
<evidence type="ECO:0000313" key="3">
    <source>
        <dbReference type="Proteomes" id="UP001652625"/>
    </source>
</evidence>
<name>A0ABM4CL98_HYDVU</name>
<feature type="region of interest" description="Disordered" evidence="1">
    <location>
        <begin position="1"/>
        <end position="73"/>
    </location>
</feature>
<proteinExistence type="predicted"/>
<gene>
    <name evidence="4" type="primary">LOC136085184</name>
</gene>
<dbReference type="GeneID" id="136085184"/>
<reference evidence="4" key="1">
    <citation type="submission" date="2025-08" db="UniProtKB">
        <authorList>
            <consortium name="RefSeq"/>
        </authorList>
    </citation>
    <scope>IDENTIFICATION</scope>
</reference>
<evidence type="ECO:0000259" key="2">
    <source>
        <dbReference type="Pfam" id="PF13843"/>
    </source>
</evidence>
<dbReference type="RefSeq" id="XP_065662544.1">
    <property type="nucleotide sequence ID" value="XM_065806472.1"/>
</dbReference>
<keyword evidence="3" id="KW-1185">Reference proteome</keyword>
<dbReference type="Pfam" id="PF13843">
    <property type="entry name" value="DDE_Tnp_1_7"/>
    <property type="match status" value="1"/>
</dbReference>
<protein>
    <submittedName>
        <fullName evidence="4">PiggyBac transposable element-derived protein 4-like</fullName>
    </submittedName>
</protein>
<dbReference type="PANTHER" id="PTHR46599:SF6">
    <property type="entry name" value="DUAL SPECIFICITY PHOSPHATASE 26"/>
    <property type="match status" value="1"/>
</dbReference>
<sequence length="350" mass="40360">MEELSIAEFESNNSDGEDGDWVPNIMLEHEVSDNDDNVYISDKENEEEVEASQGKNSDNERNDKKAVEAQEAEPQSTYIAKGIVWNKIPSQQNKTPFRNIVRQRSGPSKSTETLSISDIFLKIFTVEMADIVTRHTNKKAFSVYSSLNLNSDSKREWKPVTVQEIYSFMAILICSGVNNSNTDHVSDVWHSSSYPLYRTTMGINRFRNVMRFIRFDDANTRMQRKITDEAAPIRDIWTMLNKNLSQIYKPTENLTVDEQLYPFRGRTKFTQYIPSKPAKYGIKIWWVCDAENAFPLNGIIYTGKTGHIREKNQELLKNSQLRTKATASSLTWVQINQENYTHLNLPSMKT</sequence>
<feature type="compositionally biased region" description="Basic and acidic residues" evidence="1">
    <location>
        <begin position="57"/>
        <end position="68"/>
    </location>
</feature>
<dbReference type="Proteomes" id="UP001652625">
    <property type="component" value="Chromosome 09"/>
</dbReference>
<organism evidence="3 4">
    <name type="scientific">Hydra vulgaris</name>
    <name type="common">Hydra</name>
    <name type="synonym">Hydra attenuata</name>
    <dbReference type="NCBI Taxonomy" id="6087"/>
    <lineage>
        <taxon>Eukaryota</taxon>
        <taxon>Metazoa</taxon>
        <taxon>Cnidaria</taxon>
        <taxon>Hydrozoa</taxon>
        <taxon>Hydroidolina</taxon>
        <taxon>Anthoathecata</taxon>
        <taxon>Aplanulata</taxon>
        <taxon>Hydridae</taxon>
        <taxon>Hydra</taxon>
    </lineage>
</organism>
<dbReference type="PANTHER" id="PTHR46599">
    <property type="entry name" value="PIGGYBAC TRANSPOSABLE ELEMENT-DERIVED PROTEIN 4"/>
    <property type="match status" value="1"/>
</dbReference>
<dbReference type="InterPro" id="IPR029526">
    <property type="entry name" value="PGBD"/>
</dbReference>
<feature type="domain" description="PiggyBac transposable element-derived protein" evidence="2">
    <location>
        <begin position="117"/>
        <end position="318"/>
    </location>
</feature>
<evidence type="ECO:0000313" key="4">
    <source>
        <dbReference type="RefSeq" id="XP_065662544.1"/>
    </source>
</evidence>